<name>A0ABR4F9M8_9PEZI</name>
<evidence type="ECO:0000256" key="3">
    <source>
        <dbReference type="ARBA" id="ARBA00022630"/>
    </source>
</evidence>
<dbReference type="EMBL" id="JBAWTH010000006">
    <property type="protein sequence ID" value="KAL2291393.1"/>
    <property type="molecule type" value="Genomic_DNA"/>
</dbReference>
<dbReference type="PANTHER" id="PTHR11552">
    <property type="entry name" value="GLUCOSE-METHANOL-CHOLINE GMC OXIDOREDUCTASE"/>
    <property type="match status" value="1"/>
</dbReference>
<dbReference type="Pfam" id="PF05199">
    <property type="entry name" value="GMC_oxred_C"/>
    <property type="match status" value="1"/>
</dbReference>
<dbReference type="PANTHER" id="PTHR11552:SF147">
    <property type="entry name" value="CHOLINE DEHYDROGENASE, MITOCHONDRIAL"/>
    <property type="match status" value="1"/>
</dbReference>
<protein>
    <recommendedName>
        <fullName evidence="6">Glucose-methanol-choline oxidoreductase N-terminal domain-containing protein</fullName>
    </recommendedName>
</protein>
<evidence type="ECO:0000256" key="4">
    <source>
        <dbReference type="ARBA" id="ARBA00022827"/>
    </source>
</evidence>
<reference evidence="7 8" key="1">
    <citation type="submission" date="2024-03" db="EMBL/GenBank/DDBJ databases">
        <title>A high-quality draft genome sequence of Diaporthe vaccinii, a causative agent of upright dieback and viscid rot disease in cranberry plants.</title>
        <authorList>
            <person name="Sarrasin M."/>
            <person name="Lang B.F."/>
            <person name="Burger G."/>
        </authorList>
    </citation>
    <scope>NUCLEOTIDE SEQUENCE [LARGE SCALE GENOMIC DNA]</scope>
    <source>
        <strain evidence="7 8">IS7</strain>
    </source>
</reference>
<dbReference type="InterPro" id="IPR007867">
    <property type="entry name" value="GMC_OxRtase_C"/>
</dbReference>
<dbReference type="InterPro" id="IPR000172">
    <property type="entry name" value="GMC_OxRdtase_N"/>
</dbReference>
<comment type="caution">
    <text evidence="7">The sequence shown here is derived from an EMBL/GenBank/DDBJ whole genome shotgun (WGS) entry which is preliminary data.</text>
</comment>
<keyword evidence="4" id="KW-0274">FAD</keyword>
<organism evidence="7 8">
    <name type="scientific">Diaporthe vaccinii</name>
    <dbReference type="NCBI Taxonomy" id="105482"/>
    <lineage>
        <taxon>Eukaryota</taxon>
        <taxon>Fungi</taxon>
        <taxon>Dikarya</taxon>
        <taxon>Ascomycota</taxon>
        <taxon>Pezizomycotina</taxon>
        <taxon>Sordariomycetes</taxon>
        <taxon>Sordariomycetidae</taxon>
        <taxon>Diaporthales</taxon>
        <taxon>Diaporthaceae</taxon>
        <taxon>Diaporthe</taxon>
        <taxon>Diaporthe eres species complex</taxon>
    </lineage>
</organism>
<feature type="region of interest" description="Disordered" evidence="5">
    <location>
        <begin position="219"/>
        <end position="238"/>
    </location>
</feature>
<evidence type="ECO:0000256" key="5">
    <source>
        <dbReference type="SAM" id="MobiDB-lite"/>
    </source>
</evidence>
<evidence type="ECO:0000313" key="7">
    <source>
        <dbReference type="EMBL" id="KAL2291393.1"/>
    </source>
</evidence>
<feature type="domain" description="Glucose-methanol-choline oxidoreductase N-terminal" evidence="6">
    <location>
        <begin position="299"/>
        <end position="313"/>
    </location>
</feature>
<dbReference type="InterPro" id="IPR012132">
    <property type="entry name" value="GMC_OxRdtase"/>
</dbReference>
<feature type="region of interest" description="Disordered" evidence="5">
    <location>
        <begin position="1"/>
        <end position="20"/>
    </location>
</feature>
<evidence type="ECO:0000259" key="6">
    <source>
        <dbReference type="PROSITE" id="PS00624"/>
    </source>
</evidence>
<dbReference type="SUPFAM" id="SSF54373">
    <property type="entry name" value="FAD-linked reductases, C-terminal domain"/>
    <property type="match status" value="1"/>
</dbReference>
<keyword evidence="8" id="KW-1185">Reference proteome</keyword>
<evidence type="ECO:0000256" key="1">
    <source>
        <dbReference type="ARBA" id="ARBA00001974"/>
    </source>
</evidence>
<sequence length="621" mass="67918">MLGVSKHTSSLSQNVTEPGLPQSTSMASFDIIIVGGGTAGCVLASRLSASSHLNVLLLEAGPDNNADHKVCTPLTSRRMFNDPKYDWNFRTTPQVGLSGRVIEQTRGRMIGGSSAINSHSLVYPNRAMHEAWAEIAGDERWSWDRMERYYKAFQTVQVREVSGNSSSKVEPVARGPIQASYPRQMHILQSAWEDVFRSLGAHSDQDGVSGRAMGGMTITNAVDGRPLKGERSHSGNSYLNPALGRVNLTVETDAIVKRVDFQEFGSGDAKSLQAIGVTYEKGGITVSVKANEEVILCAGAFGSPQILELSGIGSKSILKRAGVECLVDLPAVGENLQDHINYGPSVEVNPEIETMDVAARDPAVAELQRREYEQHRTGPLSEGAAHSFAYWPLQLFDTTAEEADLQRLFDEYREADDPKLQLHHEFARRMILDQQEASATVFMTRIQRYTAPGNKAPGNYMTVVAMLSHPFSRGSSHIRAADPHEAPIIDCKYLSHPLDAEILARHAVHLERLLEQPTYTPIIKPNGNRLPAEFSYAPRAPEEAKEAIRKYGATNYHPCGTCAMARADLGGVVDGELRVYGTSNLRVCDASIFPIIPRGNILTTVYAVAESVADMIGKLYS</sequence>
<gene>
    <name evidence="7" type="ORF">FJTKL_12799</name>
</gene>
<keyword evidence="3" id="KW-0285">Flavoprotein</keyword>
<dbReference type="InterPro" id="IPR036188">
    <property type="entry name" value="FAD/NAD-bd_sf"/>
</dbReference>
<dbReference type="Gene3D" id="3.30.560.10">
    <property type="entry name" value="Glucose Oxidase, domain 3"/>
    <property type="match status" value="1"/>
</dbReference>
<comment type="cofactor">
    <cofactor evidence="1">
        <name>FAD</name>
        <dbReference type="ChEBI" id="CHEBI:57692"/>
    </cofactor>
</comment>
<accession>A0ABR4F9M8</accession>
<proteinExistence type="inferred from homology"/>
<dbReference type="Proteomes" id="UP001600888">
    <property type="component" value="Unassembled WGS sequence"/>
</dbReference>
<evidence type="ECO:0000256" key="2">
    <source>
        <dbReference type="ARBA" id="ARBA00010790"/>
    </source>
</evidence>
<dbReference type="PROSITE" id="PS00624">
    <property type="entry name" value="GMC_OXRED_2"/>
    <property type="match status" value="1"/>
</dbReference>
<comment type="similarity">
    <text evidence="2">Belongs to the GMC oxidoreductase family.</text>
</comment>
<dbReference type="PIRSF" id="PIRSF000137">
    <property type="entry name" value="Alcohol_oxidase"/>
    <property type="match status" value="1"/>
</dbReference>
<dbReference type="SUPFAM" id="SSF51905">
    <property type="entry name" value="FAD/NAD(P)-binding domain"/>
    <property type="match status" value="1"/>
</dbReference>
<dbReference type="Gene3D" id="3.50.50.60">
    <property type="entry name" value="FAD/NAD(P)-binding domain"/>
    <property type="match status" value="1"/>
</dbReference>
<evidence type="ECO:0000313" key="8">
    <source>
        <dbReference type="Proteomes" id="UP001600888"/>
    </source>
</evidence>
<dbReference type="Pfam" id="PF00732">
    <property type="entry name" value="GMC_oxred_N"/>
    <property type="match status" value="1"/>
</dbReference>